<gene>
    <name evidence="2" type="ORF">KABA2_01S02596</name>
</gene>
<dbReference type="Pfam" id="PF10336">
    <property type="entry name" value="DUF2420"/>
    <property type="match status" value="1"/>
</dbReference>
<dbReference type="EMBL" id="CAEFZW010000001">
    <property type="protein sequence ID" value="CAB4251952.1"/>
    <property type="molecule type" value="Genomic_DNA"/>
</dbReference>
<dbReference type="Proteomes" id="UP000644660">
    <property type="component" value="Unassembled WGS sequence"/>
</dbReference>
<evidence type="ECO:0000313" key="3">
    <source>
        <dbReference type="Proteomes" id="UP000644660"/>
    </source>
</evidence>
<dbReference type="GeneID" id="64855066"/>
<comment type="caution">
    <text evidence="2">The sequence shown here is derived from an EMBL/GenBank/DDBJ whole genome shotgun (WGS) entry which is preliminary data.</text>
</comment>
<dbReference type="InterPro" id="IPR018822">
    <property type="entry name" value="UPF0646"/>
</dbReference>
<accession>A0A8H2VB17</accession>
<name>A0A8H2VB17_9SACH</name>
<evidence type="ECO:0000313" key="2">
    <source>
        <dbReference type="EMBL" id="CAB4251952.1"/>
    </source>
</evidence>
<dbReference type="AlphaFoldDB" id="A0A8H2VB17"/>
<feature type="compositionally biased region" description="Basic and acidic residues" evidence="1">
    <location>
        <begin position="237"/>
        <end position="247"/>
    </location>
</feature>
<dbReference type="RefSeq" id="XP_041403991.1">
    <property type="nucleotide sequence ID" value="XM_041548057.1"/>
</dbReference>
<reference evidence="2 3" key="1">
    <citation type="submission" date="2020-05" db="EMBL/GenBank/DDBJ databases">
        <authorList>
            <person name="Casaregola S."/>
            <person name="Devillers H."/>
            <person name="Grondin C."/>
        </authorList>
    </citation>
    <scope>NUCLEOTIDE SEQUENCE [LARGE SCALE GENOMIC DNA]</scope>
    <source>
        <strain evidence="2 3">CLIB 1767</strain>
    </source>
</reference>
<protein>
    <submittedName>
        <fullName evidence="2">Similar to Saccharomyces cerevisiae YGL250W RMR1 Protein required for meiotic recombination and gene conversion</fullName>
    </submittedName>
</protein>
<feature type="region of interest" description="Disordered" evidence="1">
    <location>
        <begin position="236"/>
        <end position="255"/>
    </location>
</feature>
<keyword evidence="3" id="KW-1185">Reference proteome</keyword>
<evidence type="ECO:0000256" key="1">
    <source>
        <dbReference type="SAM" id="MobiDB-lite"/>
    </source>
</evidence>
<dbReference type="OrthoDB" id="2507795at2759"/>
<sequence>MSINNNEVVVDEIHMAINDDHSGDAERSTLSENLVEESFDHESDEEMLDSEEIRDTAKILMRKLPSKFLLQYEEDTFLLFDYDESDETHENDNDSQNSYPIICEDIDACHESFKSLLIIIRKFMQGYYTGVTLGAKEIVVSIPILDLIIYEDNMYNDQVTFNDLETIFQTLQKRSLENNEESIPKYLSGIITTRPRFVSRYNTLVELTEGTATLKNIKPFFNDEDNPVVLDDEYDELDKSNEEKGKNDQIAILDD</sequence>
<organism evidence="2 3">
    <name type="scientific">Maudiozyma barnettii</name>
    <dbReference type="NCBI Taxonomy" id="61262"/>
    <lineage>
        <taxon>Eukaryota</taxon>
        <taxon>Fungi</taxon>
        <taxon>Dikarya</taxon>
        <taxon>Ascomycota</taxon>
        <taxon>Saccharomycotina</taxon>
        <taxon>Saccharomycetes</taxon>
        <taxon>Saccharomycetales</taxon>
        <taxon>Saccharomycetaceae</taxon>
        <taxon>Maudiozyma</taxon>
    </lineage>
</organism>
<proteinExistence type="predicted"/>